<keyword evidence="9" id="KW-0972">Capsule biogenesis/degradation</keyword>
<evidence type="ECO:0000256" key="4">
    <source>
        <dbReference type="ARBA" id="ARBA00019200"/>
    </source>
</evidence>
<evidence type="ECO:0000256" key="5">
    <source>
        <dbReference type="ARBA" id="ARBA00022679"/>
    </source>
</evidence>
<sequence length="239" mass="26028">MFKSKNNSNQGSLNGASLITTTKPNSVVAEQFRTIRTNIQFSMVDKDLKSLIFTSSGPGEGKSTISANTAIVFASQGKRVLLVDADMRKPTVHKTFNIPNHEGLTTLLTEKDVKLSSVIRQGTNENLFILTSGPIPPNPSELLDSNKMNKIIEILEGAFDLVIFDMPPVITVTDSQIMATKTDGTIFVIRSGVANKEALIKSKQLLDIVNANVIGTVFNGVERTKDSAYKYYGLESDTV</sequence>
<evidence type="ECO:0000313" key="15">
    <source>
        <dbReference type="EMBL" id="MDT1973533.1"/>
    </source>
</evidence>
<keyword evidence="5" id="KW-0808">Transferase</keyword>
<dbReference type="RefSeq" id="WP_311780088.1">
    <property type="nucleotide sequence ID" value="NZ_CBCPJQ010000009.1"/>
</dbReference>
<keyword evidence="11" id="KW-0270">Exopolysaccharide synthesis</keyword>
<dbReference type="InterPro" id="IPR050445">
    <property type="entry name" value="Bact_polysacc_biosynth/exp"/>
</dbReference>
<dbReference type="InterPro" id="IPR005702">
    <property type="entry name" value="Wzc-like_C"/>
</dbReference>
<accession>A0AAW8RBC1</accession>
<protein>
    <recommendedName>
        <fullName evidence="4">Tyrosine-protein kinase CpsD</fullName>
        <ecNumber evidence="3">2.7.10.2</ecNumber>
    </recommendedName>
</protein>
<dbReference type="EMBL" id="JALRMR010000003">
    <property type="protein sequence ID" value="MDT1973533.1"/>
    <property type="molecule type" value="Genomic_DNA"/>
</dbReference>
<dbReference type="FunFam" id="3.40.50.300:FF:000527">
    <property type="entry name" value="Tyrosine-protein kinase etk"/>
    <property type="match status" value="1"/>
</dbReference>
<comment type="catalytic activity">
    <reaction evidence="13">
        <text>L-tyrosyl-[protein] + ATP = O-phospho-L-tyrosyl-[protein] + ADP + H(+)</text>
        <dbReference type="Rhea" id="RHEA:10596"/>
        <dbReference type="Rhea" id="RHEA-COMP:10136"/>
        <dbReference type="Rhea" id="RHEA-COMP:20101"/>
        <dbReference type="ChEBI" id="CHEBI:15378"/>
        <dbReference type="ChEBI" id="CHEBI:30616"/>
        <dbReference type="ChEBI" id="CHEBI:46858"/>
        <dbReference type="ChEBI" id="CHEBI:61978"/>
        <dbReference type="ChEBI" id="CHEBI:456216"/>
        <dbReference type="EC" id="2.7.10.2"/>
    </reaction>
</comment>
<dbReference type="AlphaFoldDB" id="A0AAW8RBC1"/>
<keyword evidence="8" id="KW-0067">ATP-binding</keyword>
<dbReference type="InterPro" id="IPR027417">
    <property type="entry name" value="P-loop_NTPase"/>
</dbReference>
<evidence type="ECO:0000259" key="14">
    <source>
        <dbReference type="Pfam" id="PF13614"/>
    </source>
</evidence>
<evidence type="ECO:0000256" key="3">
    <source>
        <dbReference type="ARBA" id="ARBA00011903"/>
    </source>
</evidence>
<dbReference type="GO" id="GO:0004715">
    <property type="term" value="F:non-membrane spanning protein tyrosine kinase activity"/>
    <property type="evidence" value="ECO:0007669"/>
    <property type="project" value="UniProtKB-EC"/>
</dbReference>
<evidence type="ECO:0000256" key="1">
    <source>
        <dbReference type="ARBA" id="ARBA00005132"/>
    </source>
</evidence>
<proteinExistence type="inferred from homology"/>
<feature type="domain" description="AAA" evidence="14">
    <location>
        <begin position="59"/>
        <end position="188"/>
    </location>
</feature>
<dbReference type="Gene3D" id="3.40.50.300">
    <property type="entry name" value="P-loop containing nucleotide triphosphate hydrolases"/>
    <property type="match status" value="1"/>
</dbReference>
<dbReference type="GO" id="GO:0005886">
    <property type="term" value="C:plasma membrane"/>
    <property type="evidence" value="ECO:0007669"/>
    <property type="project" value="TreeGrafter"/>
</dbReference>
<evidence type="ECO:0000256" key="2">
    <source>
        <dbReference type="ARBA" id="ARBA00007316"/>
    </source>
</evidence>
<name>A0AAW8RBC1_CARDV</name>
<dbReference type="GO" id="GO:0042802">
    <property type="term" value="F:identical protein binding"/>
    <property type="evidence" value="ECO:0007669"/>
    <property type="project" value="UniProtKB-ARBA"/>
</dbReference>
<dbReference type="Pfam" id="PF13614">
    <property type="entry name" value="AAA_31"/>
    <property type="match status" value="1"/>
</dbReference>
<reference evidence="15" key="1">
    <citation type="submission" date="2022-04" db="EMBL/GenBank/DDBJ databases">
        <title>Draft genome sequences of lactic acid bacteria (LAB) strains involved in meat spoilage.</title>
        <authorList>
            <person name="Palevich N."/>
        </authorList>
    </citation>
    <scope>NUCLEOTIDE SEQUENCE</scope>
    <source>
        <strain evidence="15">9-14</strain>
    </source>
</reference>
<dbReference type="GO" id="GO:0000271">
    <property type="term" value="P:polysaccharide biosynthetic process"/>
    <property type="evidence" value="ECO:0007669"/>
    <property type="project" value="UniProtKB-KW"/>
</dbReference>
<evidence type="ECO:0000256" key="7">
    <source>
        <dbReference type="ARBA" id="ARBA00022777"/>
    </source>
</evidence>
<keyword evidence="7 15" id="KW-0418">Kinase</keyword>
<dbReference type="InterPro" id="IPR025669">
    <property type="entry name" value="AAA_dom"/>
</dbReference>
<comment type="function">
    <text evidence="12">Involved in the regulation of capsular polysaccharide biosynthesis. Autophosphorylation of CpsD attenuates its activity and reduces the level of encapsulation. May be part of a complex that directs the coordinated polymerization and export to the cell surface of the capsular polysaccharide.</text>
</comment>
<dbReference type="NCBIfam" id="TIGR01007">
    <property type="entry name" value="eps_fam"/>
    <property type="match status" value="1"/>
</dbReference>
<evidence type="ECO:0000256" key="6">
    <source>
        <dbReference type="ARBA" id="ARBA00022741"/>
    </source>
</evidence>
<dbReference type="PANTHER" id="PTHR32309:SF13">
    <property type="entry name" value="FERRIC ENTEROBACTIN TRANSPORT PROTEIN FEPE"/>
    <property type="match status" value="1"/>
</dbReference>
<evidence type="ECO:0000256" key="13">
    <source>
        <dbReference type="ARBA" id="ARBA00051245"/>
    </source>
</evidence>
<keyword evidence="10" id="KW-0829">Tyrosine-protein kinase</keyword>
<evidence type="ECO:0000256" key="8">
    <source>
        <dbReference type="ARBA" id="ARBA00022840"/>
    </source>
</evidence>
<gene>
    <name evidence="15" type="ORF">MX635_03890</name>
</gene>
<dbReference type="GO" id="GO:0005524">
    <property type="term" value="F:ATP binding"/>
    <property type="evidence" value="ECO:0007669"/>
    <property type="project" value="UniProtKB-KW"/>
</dbReference>
<dbReference type="EC" id="2.7.10.2" evidence="3"/>
<comment type="pathway">
    <text evidence="1">Capsule biogenesis; capsule polysaccharide biosynthesis.</text>
</comment>
<evidence type="ECO:0000256" key="10">
    <source>
        <dbReference type="ARBA" id="ARBA00023137"/>
    </source>
</evidence>
<evidence type="ECO:0000256" key="12">
    <source>
        <dbReference type="ARBA" id="ARBA00024964"/>
    </source>
</evidence>
<dbReference type="Proteomes" id="UP001249945">
    <property type="component" value="Unassembled WGS sequence"/>
</dbReference>
<evidence type="ECO:0000256" key="11">
    <source>
        <dbReference type="ARBA" id="ARBA00023169"/>
    </source>
</evidence>
<evidence type="ECO:0000256" key="9">
    <source>
        <dbReference type="ARBA" id="ARBA00022903"/>
    </source>
</evidence>
<comment type="caution">
    <text evidence="15">The sequence shown here is derived from an EMBL/GenBank/DDBJ whole genome shotgun (WGS) entry which is preliminary data.</text>
</comment>
<dbReference type="CDD" id="cd05387">
    <property type="entry name" value="BY-kinase"/>
    <property type="match status" value="1"/>
</dbReference>
<comment type="similarity">
    <text evidence="2">Belongs to the CpsD/CapB family.</text>
</comment>
<dbReference type="SUPFAM" id="SSF52540">
    <property type="entry name" value="P-loop containing nucleoside triphosphate hydrolases"/>
    <property type="match status" value="1"/>
</dbReference>
<keyword evidence="6" id="KW-0547">Nucleotide-binding</keyword>
<dbReference type="PANTHER" id="PTHR32309">
    <property type="entry name" value="TYROSINE-PROTEIN KINASE"/>
    <property type="match status" value="1"/>
</dbReference>
<organism evidence="15 16">
    <name type="scientific">Carnobacterium divergens</name>
    <name type="common">Lactobacillus divergens</name>
    <dbReference type="NCBI Taxonomy" id="2748"/>
    <lineage>
        <taxon>Bacteria</taxon>
        <taxon>Bacillati</taxon>
        <taxon>Bacillota</taxon>
        <taxon>Bacilli</taxon>
        <taxon>Lactobacillales</taxon>
        <taxon>Carnobacteriaceae</taxon>
        <taxon>Carnobacterium</taxon>
    </lineage>
</organism>
<evidence type="ECO:0000313" key="16">
    <source>
        <dbReference type="Proteomes" id="UP001249945"/>
    </source>
</evidence>